<keyword evidence="8" id="KW-0378">Hydrolase</keyword>
<evidence type="ECO:0000259" key="13">
    <source>
        <dbReference type="SMART" id="SM00644"/>
    </source>
</evidence>
<dbReference type="SUPFAM" id="SSF55846">
    <property type="entry name" value="N-acetylmuramoyl-L-alanine amidase-like"/>
    <property type="match status" value="1"/>
</dbReference>
<dbReference type="Proteomes" id="UP000294702">
    <property type="component" value="Unassembled WGS sequence"/>
</dbReference>
<dbReference type="InterPro" id="IPR002502">
    <property type="entry name" value="Amidase_domain"/>
</dbReference>
<dbReference type="GO" id="GO:0005737">
    <property type="term" value="C:cytoplasm"/>
    <property type="evidence" value="ECO:0007669"/>
    <property type="project" value="UniProtKB-SubCell"/>
</dbReference>
<dbReference type="FunFam" id="3.40.80.10:FF:000002">
    <property type="entry name" value="1,6-anhydro-N-acetylmuramyl-L-alanine amidase"/>
    <property type="match status" value="1"/>
</dbReference>
<evidence type="ECO:0000256" key="11">
    <source>
        <dbReference type="ARBA" id="ARBA00039257"/>
    </source>
</evidence>
<name>A0A4R1FSJ1_9PAST</name>
<evidence type="ECO:0000256" key="1">
    <source>
        <dbReference type="ARBA" id="ARBA00001561"/>
    </source>
</evidence>
<evidence type="ECO:0000256" key="4">
    <source>
        <dbReference type="ARBA" id="ARBA00007553"/>
    </source>
</evidence>
<dbReference type="PANTHER" id="PTHR30417">
    <property type="entry name" value="N-ACETYLMURAMOYL-L-ALANINE AMIDASE AMID"/>
    <property type="match status" value="1"/>
</dbReference>
<comment type="subcellular location">
    <subcellularLocation>
        <location evidence="3">Cytoplasm</location>
    </subcellularLocation>
</comment>
<dbReference type="CDD" id="cd06583">
    <property type="entry name" value="PGRP"/>
    <property type="match status" value="1"/>
</dbReference>
<dbReference type="RefSeq" id="WP_132691170.1">
    <property type="nucleotide sequence ID" value="NZ_SMFT01000003.1"/>
</dbReference>
<evidence type="ECO:0000256" key="6">
    <source>
        <dbReference type="ARBA" id="ARBA00022490"/>
    </source>
</evidence>
<dbReference type="GO" id="GO:0071555">
    <property type="term" value="P:cell wall organization"/>
    <property type="evidence" value="ECO:0007669"/>
    <property type="project" value="UniProtKB-KW"/>
</dbReference>
<dbReference type="SMART" id="SM00644">
    <property type="entry name" value="Ami_2"/>
    <property type="match status" value="1"/>
</dbReference>
<comment type="catalytic activity">
    <reaction evidence="1">
        <text>Hydrolyzes the link between N-acetylmuramoyl residues and L-amino acid residues in certain cell-wall glycopeptides.</text>
        <dbReference type="EC" id="3.5.1.28"/>
    </reaction>
</comment>
<evidence type="ECO:0000256" key="3">
    <source>
        <dbReference type="ARBA" id="ARBA00004496"/>
    </source>
</evidence>
<evidence type="ECO:0000256" key="2">
    <source>
        <dbReference type="ARBA" id="ARBA00001947"/>
    </source>
</evidence>
<comment type="similarity">
    <text evidence="4">Belongs to the N-acetylmuramoyl-L-alanine amidase 2 family.</text>
</comment>
<evidence type="ECO:0000256" key="9">
    <source>
        <dbReference type="ARBA" id="ARBA00022833"/>
    </source>
</evidence>
<sequence>MQKNTLVINQGWLENADKVLSPHYDQRPNVQDISLLVIHYISLPPEQFEISYINDFFQGKLDPNQHPYFQQIKDLRVSAHCLIGRQGELIQYVNFNHRAWHAGVSCFAGREKCNDFSIGIELVGSNEKPFTELQYQKLAELTQQIRQHYPFITLDRIVGHCHIAPTRKIDPGRYFDWEHYFSLLNKYSDHSTTV</sequence>
<dbReference type="EC" id="3.5.1.28" evidence="5"/>
<organism evidence="14 15">
    <name type="scientific">Volucribacter psittacicida</name>
    <dbReference type="NCBI Taxonomy" id="203482"/>
    <lineage>
        <taxon>Bacteria</taxon>
        <taxon>Pseudomonadati</taxon>
        <taxon>Pseudomonadota</taxon>
        <taxon>Gammaproteobacteria</taxon>
        <taxon>Pasteurellales</taxon>
        <taxon>Pasteurellaceae</taxon>
        <taxon>Volucribacter</taxon>
    </lineage>
</organism>
<comment type="caution">
    <text evidence="14">The sequence shown here is derived from an EMBL/GenBank/DDBJ whole genome shotgun (WGS) entry which is preliminary data.</text>
</comment>
<feature type="domain" description="N-acetylmuramoyl-L-alanine amidase" evidence="13">
    <location>
        <begin position="21"/>
        <end position="172"/>
    </location>
</feature>
<dbReference type="GO" id="GO:0046872">
    <property type="term" value="F:metal ion binding"/>
    <property type="evidence" value="ECO:0007669"/>
    <property type="project" value="UniProtKB-KW"/>
</dbReference>
<dbReference type="Gene3D" id="3.40.80.10">
    <property type="entry name" value="Peptidoglycan recognition protein-like"/>
    <property type="match status" value="1"/>
</dbReference>
<dbReference type="InterPro" id="IPR051206">
    <property type="entry name" value="NAMLAA_amidase_2"/>
</dbReference>
<evidence type="ECO:0000313" key="15">
    <source>
        <dbReference type="Proteomes" id="UP000294702"/>
    </source>
</evidence>
<evidence type="ECO:0000313" key="14">
    <source>
        <dbReference type="EMBL" id="TCJ97967.1"/>
    </source>
</evidence>
<dbReference type="Pfam" id="PF01510">
    <property type="entry name" value="Amidase_2"/>
    <property type="match status" value="1"/>
</dbReference>
<dbReference type="NCBIfam" id="NF008758">
    <property type="entry name" value="PRK11789.1"/>
    <property type="match status" value="1"/>
</dbReference>
<dbReference type="OrthoDB" id="9794842at2"/>
<keyword evidence="15" id="KW-1185">Reference proteome</keyword>
<proteinExistence type="inferred from homology"/>
<reference evidence="14 15" key="1">
    <citation type="submission" date="2019-03" db="EMBL/GenBank/DDBJ databases">
        <title>Genomic Encyclopedia of Type Strains, Phase IV (KMG-IV): sequencing the most valuable type-strain genomes for metagenomic binning, comparative biology and taxonomic classification.</title>
        <authorList>
            <person name="Goeker M."/>
        </authorList>
    </citation>
    <scope>NUCLEOTIDE SEQUENCE [LARGE SCALE GENOMIC DNA]</scope>
    <source>
        <strain evidence="14 15">DSM 15534</strain>
    </source>
</reference>
<evidence type="ECO:0000256" key="7">
    <source>
        <dbReference type="ARBA" id="ARBA00022723"/>
    </source>
</evidence>
<gene>
    <name evidence="14" type="ORF">EV694_1565</name>
</gene>
<keyword evidence="6" id="KW-0963">Cytoplasm</keyword>
<keyword evidence="7" id="KW-0479">Metal-binding</keyword>
<dbReference type="PANTHER" id="PTHR30417:SF4">
    <property type="entry name" value="1,6-ANHYDRO-N-ACETYLMURAMYL-L-ALANINE AMIDASE AMPD"/>
    <property type="match status" value="1"/>
</dbReference>
<evidence type="ECO:0000256" key="10">
    <source>
        <dbReference type="ARBA" id="ARBA00023316"/>
    </source>
</evidence>
<evidence type="ECO:0000256" key="5">
    <source>
        <dbReference type="ARBA" id="ARBA00011901"/>
    </source>
</evidence>
<dbReference type="EMBL" id="SMFT01000003">
    <property type="protein sequence ID" value="TCJ97967.1"/>
    <property type="molecule type" value="Genomic_DNA"/>
</dbReference>
<dbReference type="InterPro" id="IPR036505">
    <property type="entry name" value="Amidase/PGRP_sf"/>
</dbReference>
<dbReference type="GO" id="GO:0009254">
    <property type="term" value="P:peptidoglycan turnover"/>
    <property type="evidence" value="ECO:0007669"/>
    <property type="project" value="TreeGrafter"/>
</dbReference>
<evidence type="ECO:0000256" key="12">
    <source>
        <dbReference type="ARBA" id="ARBA00042615"/>
    </source>
</evidence>
<dbReference type="GO" id="GO:0009253">
    <property type="term" value="P:peptidoglycan catabolic process"/>
    <property type="evidence" value="ECO:0007669"/>
    <property type="project" value="InterPro"/>
</dbReference>
<comment type="cofactor">
    <cofactor evidence="2">
        <name>Zn(2+)</name>
        <dbReference type="ChEBI" id="CHEBI:29105"/>
    </cofactor>
</comment>
<accession>A0A4R1FSJ1</accession>
<keyword evidence="10" id="KW-0961">Cell wall biogenesis/degradation</keyword>
<evidence type="ECO:0000256" key="8">
    <source>
        <dbReference type="ARBA" id="ARBA00022801"/>
    </source>
</evidence>
<protein>
    <recommendedName>
        <fullName evidence="11">1,6-anhydro-N-acetylmuramyl-L-alanine amidase AmpD</fullName>
        <ecNumber evidence="5">3.5.1.28</ecNumber>
    </recommendedName>
    <alternativeName>
        <fullName evidence="12">N-acetylmuramoyl-L-alanine amidase</fullName>
    </alternativeName>
</protein>
<dbReference type="AlphaFoldDB" id="A0A4R1FSJ1"/>
<dbReference type="GO" id="GO:0008745">
    <property type="term" value="F:N-acetylmuramoyl-L-alanine amidase activity"/>
    <property type="evidence" value="ECO:0007669"/>
    <property type="project" value="UniProtKB-EC"/>
</dbReference>
<keyword evidence="9" id="KW-0862">Zinc</keyword>